<organism evidence="1 2">
    <name type="scientific">Citrus sinensis</name>
    <name type="common">Sweet orange</name>
    <name type="synonym">Citrus aurantium var. sinensis</name>
    <dbReference type="NCBI Taxonomy" id="2711"/>
    <lineage>
        <taxon>Eukaryota</taxon>
        <taxon>Viridiplantae</taxon>
        <taxon>Streptophyta</taxon>
        <taxon>Embryophyta</taxon>
        <taxon>Tracheophyta</taxon>
        <taxon>Spermatophyta</taxon>
        <taxon>Magnoliopsida</taxon>
        <taxon>eudicotyledons</taxon>
        <taxon>Gunneridae</taxon>
        <taxon>Pentapetalae</taxon>
        <taxon>rosids</taxon>
        <taxon>malvids</taxon>
        <taxon>Sapindales</taxon>
        <taxon>Rutaceae</taxon>
        <taxon>Aurantioideae</taxon>
        <taxon>Citrus</taxon>
    </lineage>
</organism>
<evidence type="ECO:0000313" key="2">
    <source>
        <dbReference type="Proteomes" id="UP000027120"/>
    </source>
</evidence>
<proteinExistence type="predicted"/>
<feature type="non-terminal residue" evidence="1">
    <location>
        <position position="1"/>
    </location>
</feature>
<dbReference type="Proteomes" id="UP000027120">
    <property type="component" value="Unassembled WGS sequence"/>
</dbReference>
<protein>
    <submittedName>
        <fullName evidence="1">Uncharacterized protein</fullName>
    </submittedName>
</protein>
<evidence type="ECO:0000313" key="1">
    <source>
        <dbReference type="EMBL" id="KDO73982.1"/>
    </source>
</evidence>
<keyword evidence="2" id="KW-1185">Reference proteome</keyword>
<name>A0A067GEU0_CITSI</name>
<gene>
    <name evidence="1" type="ORF">CISIN_1g0118171mg</name>
</gene>
<dbReference type="AlphaFoldDB" id="A0A067GEU0"/>
<sequence>RTMGLDQAVALCMDHCHYAELSGDDAWFKTVILTGGSACLPGLAGIRNSFNKQ</sequence>
<accession>A0A067GEU0</accession>
<dbReference type="EMBL" id="KK784885">
    <property type="protein sequence ID" value="KDO73982.1"/>
    <property type="molecule type" value="Genomic_DNA"/>
</dbReference>
<reference evidence="1 2" key="1">
    <citation type="submission" date="2014-04" db="EMBL/GenBank/DDBJ databases">
        <authorList>
            <consortium name="International Citrus Genome Consortium"/>
            <person name="Gmitter F."/>
            <person name="Chen C."/>
            <person name="Farmerie W."/>
            <person name="Harkins T."/>
            <person name="Desany B."/>
            <person name="Mohiuddin M."/>
            <person name="Kodira C."/>
            <person name="Borodovsky M."/>
            <person name="Lomsadze A."/>
            <person name="Burns P."/>
            <person name="Jenkins J."/>
            <person name="Prochnik S."/>
            <person name="Shu S."/>
            <person name="Chapman J."/>
            <person name="Pitluck S."/>
            <person name="Schmutz J."/>
            <person name="Rokhsar D."/>
        </authorList>
    </citation>
    <scope>NUCLEOTIDE SEQUENCE</scope>
</reference>